<dbReference type="SUPFAM" id="SSF52777">
    <property type="entry name" value="CoA-dependent acyltransferases"/>
    <property type="match status" value="2"/>
</dbReference>
<dbReference type="PANTHER" id="PTHR28037:SF1">
    <property type="entry name" value="ALCOHOL O-ACETYLTRANSFERASE 1-RELATED"/>
    <property type="match status" value="1"/>
</dbReference>
<evidence type="ECO:0000313" key="2">
    <source>
        <dbReference type="Proteomes" id="UP000252139"/>
    </source>
</evidence>
<evidence type="ECO:0008006" key="3">
    <source>
        <dbReference type="Google" id="ProtNLM"/>
    </source>
</evidence>
<dbReference type="InterPro" id="IPR010828">
    <property type="entry name" value="Atf2/Sli1-like"/>
</dbReference>
<protein>
    <recommendedName>
        <fullName evidence="3">Condensation domain-containing protein</fullName>
    </recommendedName>
</protein>
<dbReference type="Pfam" id="PF07247">
    <property type="entry name" value="AATase"/>
    <property type="match status" value="1"/>
</dbReference>
<sequence length="467" mass="53210">MTTTRQARPLGLLEKYQLSKHFLNAYGSVAFSAELEHPIREDQEDMKQFYVAWLLPALKKLIEKHSALSLVARDAYTSNPRLEILNSINLSEVLEISFEDTTIEKLTQEQCSKDFDLNMLTPLWQLKIVPLSQSRCLAALALNHVIGDGNSLRVFWMELLEALESHDQDKGVNNQIIQTPEHLEAPLTLESCGLPTPSLLTDVLPVLAKGYLESVSQTLLGDTEWRGDFPAVDGEAHNTEIKMNKISREKWTKILAEAKKRQISGHAILQTLHALTWATLYSDSKWNTISMHTPINCRPLCNPPIPQTQMGNFVGSYESQWSLKHLGRVIAVDDDKLVWSMAKEYYDNLQKNKMNSVKLSLLLSYLPEFPTSYCDFWTSKRKYAMKRKGGIEHSDLGRIAWTGTRWRLVSMYFCQSAHTYSGALGIQSICLNGELYYTLCWQKNALDKDRIDAFNRALDHLVDKIAK</sequence>
<dbReference type="PANTHER" id="PTHR28037">
    <property type="entry name" value="ALCOHOL O-ACETYLTRANSFERASE 1-RELATED"/>
    <property type="match status" value="1"/>
</dbReference>
<organism evidence="1 2">
    <name type="scientific">Rhizopus azygosporus</name>
    <name type="common">Rhizopus microsporus var. azygosporus</name>
    <dbReference type="NCBI Taxonomy" id="86630"/>
    <lineage>
        <taxon>Eukaryota</taxon>
        <taxon>Fungi</taxon>
        <taxon>Fungi incertae sedis</taxon>
        <taxon>Mucoromycota</taxon>
        <taxon>Mucoromycotina</taxon>
        <taxon>Mucoromycetes</taxon>
        <taxon>Mucorales</taxon>
        <taxon>Mucorineae</taxon>
        <taxon>Rhizopodaceae</taxon>
        <taxon>Rhizopus</taxon>
    </lineage>
</organism>
<reference evidence="1 2" key="1">
    <citation type="journal article" date="2018" name="G3 (Bethesda)">
        <title>Phylogenetic and Phylogenomic Definition of Rhizopus Species.</title>
        <authorList>
            <person name="Gryganskyi A.P."/>
            <person name="Golan J."/>
            <person name="Dolatabadi S."/>
            <person name="Mondo S."/>
            <person name="Robb S."/>
            <person name="Idnurm A."/>
            <person name="Muszewska A."/>
            <person name="Steczkiewicz K."/>
            <person name="Masonjones S."/>
            <person name="Liao H.L."/>
            <person name="Gajdeczka M.T."/>
            <person name="Anike F."/>
            <person name="Vuek A."/>
            <person name="Anishchenko I.M."/>
            <person name="Voigt K."/>
            <person name="de Hoog G.S."/>
            <person name="Smith M.E."/>
            <person name="Heitman J."/>
            <person name="Vilgalys R."/>
            <person name="Stajich J.E."/>
        </authorList>
    </citation>
    <scope>NUCLEOTIDE SEQUENCE [LARGE SCALE GENOMIC DNA]</scope>
    <source>
        <strain evidence="1 2">CBS 357.93</strain>
    </source>
</reference>
<comment type="caution">
    <text evidence="1">The sequence shown here is derived from an EMBL/GenBank/DDBJ whole genome shotgun (WGS) entry which is preliminary data.</text>
</comment>
<dbReference type="EMBL" id="PJQL01001866">
    <property type="protein sequence ID" value="RCH86441.1"/>
    <property type="molecule type" value="Genomic_DNA"/>
</dbReference>
<dbReference type="OrthoDB" id="2150604at2759"/>
<accession>A0A367J9L9</accession>
<dbReference type="AlphaFoldDB" id="A0A367J9L9"/>
<dbReference type="InterPro" id="IPR052058">
    <property type="entry name" value="Alcohol_O-acetyltransferase"/>
</dbReference>
<dbReference type="Gene3D" id="3.30.559.10">
    <property type="entry name" value="Chloramphenicol acetyltransferase-like domain"/>
    <property type="match status" value="1"/>
</dbReference>
<dbReference type="InterPro" id="IPR023213">
    <property type="entry name" value="CAT-like_dom_sf"/>
</dbReference>
<dbReference type="Proteomes" id="UP000252139">
    <property type="component" value="Unassembled WGS sequence"/>
</dbReference>
<keyword evidence="2" id="KW-1185">Reference proteome</keyword>
<dbReference type="STRING" id="86630.A0A367J9L9"/>
<gene>
    <name evidence="1" type="ORF">CU097_004632</name>
</gene>
<proteinExistence type="predicted"/>
<evidence type="ECO:0000313" key="1">
    <source>
        <dbReference type="EMBL" id="RCH86441.1"/>
    </source>
</evidence>
<name>A0A367J9L9_RHIAZ</name>